<feature type="compositionally biased region" description="Basic and acidic residues" evidence="1">
    <location>
        <begin position="64"/>
        <end position="79"/>
    </location>
</feature>
<accession>A0A0C3GIP5</accession>
<dbReference type="Proteomes" id="UP000054321">
    <property type="component" value="Unassembled WGS sequence"/>
</dbReference>
<proteinExistence type="predicted"/>
<name>A0A0C3GIP5_OIDMZ</name>
<protein>
    <submittedName>
        <fullName evidence="2">Uncharacterized protein</fullName>
    </submittedName>
</protein>
<sequence length="85" mass="9761">MHFDIFRKTPGTNLLCPRAFTNSSLYSTTHLPRRSTVPLIHNTHEEARIIHTTQSASAVQGQRRPKEEVQKEGCRWGTKEEEDNS</sequence>
<dbReference type="EMBL" id="KN832885">
    <property type="protein sequence ID" value="KIM96015.1"/>
    <property type="molecule type" value="Genomic_DNA"/>
</dbReference>
<dbReference type="AlphaFoldDB" id="A0A0C3GIP5"/>
<keyword evidence="3" id="KW-1185">Reference proteome</keyword>
<gene>
    <name evidence="2" type="ORF">OIDMADRAFT_20928</name>
</gene>
<dbReference type="HOGENOM" id="CLU_2513212_0_0_1"/>
<organism evidence="2 3">
    <name type="scientific">Oidiodendron maius (strain Zn)</name>
    <dbReference type="NCBI Taxonomy" id="913774"/>
    <lineage>
        <taxon>Eukaryota</taxon>
        <taxon>Fungi</taxon>
        <taxon>Dikarya</taxon>
        <taxon>Ascomycota</taxon>
        <taxon>Pezizomycotina</taxon>
        <taxon>Leotiomycetes</taxon>
        <taxon>Leotiomycetes incertae sedis</taxon>
        <taxon>Myxotrichaceae</taxon>
        <taxon>Oidiodendron</taxon>
    </lineage>
</organism>
<dbReference type="InParanoid" id="A0A0C3GIP5"/>
<feature type="region of interest" description="Disordered" evidence="1">
    <location>
        <begin position="54"/>
        <end position="85"/>
    </location>
</feature>
<evidence type="ECO:0000313" key="2">
    <source>
        <dbReference type="EMBL" id="KIM96015.1"/>
    </source>
</evidence>
<reference evidence="2 3" key="1">
    <citation type="submission" date="2014-04" db="EMBL/GenBank/DDBJ databases">
        <authorList>
            <consortium name="DOE Joint Genome Institute"/>
            <person name="Kuo A."/>
            <person name="Martino E."/>
            <person name="Perotto S."/>
            <person name="Kohler A."/>
            <person name="Nagy L.G."/>
            <person name="Floudas D."/>
            <person name="Copeland A."/>
            <person name="Barry K.W."/>
            <person name="Cichocki N."/>
            <person name="Veneault-Fourrey C."/>
            <person name="LaButti K."/>
            <person name="Lindquist E.A."/>
            <person name="Lipzen A."/>
            <person name="Lundell T."/>
            <person name="Morin E."/>
            <person name="Murat C."/>
            <person name="Sun H."/>
            <person name="Tunlid A."/>
            <person name="Henrissat B."/>
            <person name="Grigoriev I.V."/>
            <person name="Hibbett D.S."/>
            <person name="Martin F."/>
            <person name="Nordberg H.P."/>
            <person name="Cantor M.N."/>
            <person name="Hua S.X."/>
        </authorList>
    </citation>
    <scope>NUCLEOTIDE SEQUENCE [LARGE SCALE GENOMIC DNA]</scope>
    <source>
        <strain evidence="2 3">Zn</strain>
    </source>
</reference>
<reference evidence="3" key="2">
    <citation type="submission" date="2015-01" db="EMBL/GenBank/DDBJ databases">
        <title>Evolutionary Origins and Diversification of the Mycorrhizal Mutualists.</title>
        <authorList>
            <consortium name="DOE Joint Genome Institute"/>
            <consortium name="Mycorrhizal Genomics Consortium"/>
            <person name="Kohler A."/>
            <person name="Kuo A."/>
            <person name="Nagy L.G."/>
            <person name="Floudas D."/>
            <person name="Copeland A."/>
            <person name="Barry K.W."/>
            <person name="Cichocki N."/>
            <person name="Veneault-Fourrey C."/>
            <person name="LaButti K."/>
            <person name="Lindquist E.A."/>
            <person name="Lipzen A."/>
            <person name="Lundell T."/>
            <person name="Morin E."/>
            <person name="Murat C."/>
            <person name="Riley R."/>
            <person name="Ohm R."/>
            <person name="Sun H."/>
            <person name="Tunlid A."/>
            <person name="Henrissat B."/>
            <person name="Grigoriev I.V."/>
            <person name="Hibbett D.S."/>
            <person name="Martin F."/>
        </authorList>
    </citation>
    <scope>NUCLEOTIDE SEQUENCE [LARGE SCALE GENOMIC DNA]</scope>
    <source>
        <strain evidence="3">Zn</strain>
    </source>
</reference>
<evidence type="ECO:0000313" key="3">
    <source>
        <dbReference type="Proteomes" id="UP000054321"/>
    </source>
</evidence>
<evidence type="ECO:0000256" key="1">
    <source>
        <dbReference type="SAM" id="MobiDB-lite"/>
    </source>
</evidence>